<dbReference type="OrthoDB" id="1491277at2"/>
<keyword evidence="2" id="KW-0808">Transferase</keyword>
<dbReference type="Proteomes" id="UP000274515">
    <property type="component" value="Unassembled WGS sequence"/>
</dbReference>
<gene>
    <name evidence="2" type="ORF">EIL87_20835</name>
</gene>
<sequence length="298" mass="32228">MRVVVTGWASFLHGEATAGDVASLQRVAARLADDGIEHDVVWSPGFAPGSTHFDDVDPSDYTHLLFCCGPVHGWQVEDLHHRFFECTRIAVGVSVVDPESPAARCFHRLLPRDGPGLRSSRDLAAGLRHREVPVLGAVLAPDQPEYGDSARHEQAHDLLQHWLSGLDAARVPLDTRLAHDDWRHCATPEAFASLIARTDLVVTTRLHGLVFALSEGVPAIAVDPVTGGGKVTAQAQAHDWPAVLGPGSLSREELDHWWDWCRSDAGARRAAEVRDAAGTGPALLDAVARELHASLLDQ</sequence>
<accession>A0A426JMQ7</accession>
<feature type="domain" description="Polysaccharide pyruvyl transferase" evidence="1">
    <location>
        <begin position="185"/>
        <end position="223"/>
    </location>
</feature>
<comment type="caution">
    <text evidence="2">The sequence shown here is derived from an EMBL/GenBank/DDBJ whole genome shotgun (WGS) entry which is preliminary data.</text>
</comment>
<name>A0A426JMQ7_9PSEU</name>
<organism evidence="2 3">
    <name type="scientific">Saccharopolyspora rhizosphaerae</name>
    <dbReference type="NCBI Taxonomy" id="2492662"/>
    <lineage>
        <taxon>Bacteria</taxon>
        <taxon>Bacillati</taxon>
        <taxon>Actinomycetota</taxon>
        <taxon>Actinomycetes</taxon>
        <taxon>Pseudonocardiales</taxon>
        <taxon>Pseudonocardiaceae</taxon>
        <taxon>Saccharopolyspora</taxon>
    </lineage>
</organism>
<dbReference type="InterPro" id="IPR007345">
    <property type="entry name" value="Polysacch_pyruvyl_Trfase"/>
</dbReference>
<dbReference type="Pfam" id="PF04230">
    <property type="entry name" value="PS_pyruv_trans"/>
    <property type="match status" value="1"/>
</dbReference>
<dbReference type="AlphaFoldDB" id="A0A426JMQ7"/>
<dbReference type="EMBL" id="RSAA01000020">
    <property type="protein sequence ID" value="RRO14330.1"/>
    <property type="molecule type" value="Genomic_DNA"/>
</dbReference>
<keyword evidence="3" id="KW-1185">Reference proteome</keyword>
<reference evidence="2 3" key="1">
    <citation type="submission" date="2018-11" db="EMBL/GenBank/DDBJ databases">
        <title>Saccharopolyspora rhizosphaerae sp. nov., an actinomycete isolated from rhizosphere soil in Thailand.</title>
        <authorList>
            <person name="Intra B."/>
            <person name="Euanorasetr J."/>
            <person name="Take A."/>
            <person name="Inahashi Y."/>
            <person name="Mori M."/>
            <person name="Panbangred W."/>
            <person name="Matsumoto A."/>
        </authorList>
    </citation>
    <scope>NUCLEOTIDE SEQUENCE [LARGE SCALE GENOMIC DNA]</scope>
    <source>
        <strain evidence="2 3">H219</strain>
    </source>
</reference>
<evidence type="ECO:0000313" key="2">
    <source>
        <dbReference type="EMBL" id="RRO14330.1"/>
    </source>
</evidence>
<dbReference type="GO" id="GO:0016740">
    <property type="term" value="F:transferase activity"/>
    <property type="evidence" value="ECO:0007669"/>
    <property type="project" value="UniProtKB-KW"/>
</dbReference>
<evidence type="ECO:0000259" key="1">
    <source>
        <dbReference type="Pfam" id="PF04230"/>
    </source>
</evidence>
<proteinExistence type="predicted"/>
<protein>
    <submittedName>
        <fullName evidence="2">Polysaccharide pyruvyl transferase family protein</fullName>
    </submittedName>
</protein>
<dbReference type="RefSeq" id="WP_125092399.1">
    <property type="nucleotide sequence ID" value="NZ_RSAA01000020.1"/>
</dbReference>
<evidence type="ECO:0000313" key="3">
    <source>
        <dbReference type="Proteomes" id="UP000274515"/>
    </source>
</evidence>